<comment type="catalytic activity">
    <reaction evidence="9">
        <text>(7R,8S)-7,8-diammoniononanoate + CO2 + ATP = (4R,5S)-dethiobiotin + ADP + phosphate + 3 H(+)</text>
        <dbReference type="Rhea" id="RHEA:15805"/>
        <dbReference type="ChEBI" id="CHEBI:15378"/>
        <dbReference type="ChEBI" id="CHEBI:16526"/>
        <dbReference type="ChEBI" id="CHEBI:30616"/>
        <dbReference type="ChEBI" id="CHEBI:43474"/>
        <dbReference type="ChEBI" id="CHEBI:149469"/>
        <dbReference type="ChEBI" id="CHEBI:149473"/>
        <dbReference type="ChEBI" id="CHEBI:456216"/>
        <dbReference type="EC" id="6.3.3.3"/>
    </reaction>
</comment>
<keyword evidence="7 9" id="KW-0460">Magnesium</keyword>
<feature type="binding site" evidence="9">
    <location>
        <position position="42"/>
    </location>
    <ligand>
        <name>substrate</name>
    </ligand>
</feature>
<evidence type="ECO:0000313" key="11">
    <source>
        <dbReference type="Proteomes" id="UP000308167"/>
    </source>
</evidence>
<dbReference type="Gene3D" id="3.40.50.300">
    <property type="entry name" value="P-loop containing nucleotide triphosphate hydrolases"/>
    <property type="match status" value="1"/>
</dbReference>
<dbReference type="NCBIfam" id="TIGR00347">
    <property type="entry name" value="bioD"/>
    <property type="match status" value="1"/>
</dbReference>
<dbReference type="HAMAP" id="MF_00336">
    <property type="entry name" value="BioD"/>
    <property type="match status" value="1"/>
</dbReference>
<dbReference type="GO" id="GO:0004141">
    <property type="term" value="F:dethiobiotin synthase activity"/>
    <property type="evidence" value="ECO:0007669"/>
    <property type="project" value="UniProtKB-EC"/>
</dbReference>
<keyword evidence="6 9" id="KW-0067">ATP-binding</keyword>
<comment type="similarity">
    <text evidence="9">Belongs to the dethiobiotin synthetase family.</text>
</comment>
<reference evidence="10 11" key="1">
    <citation type="submission" date="2019-05" db="EMBL/GenBank/DDBJ databases">
        <authorList>
            <consortium name="Pathogen Informatics"/>
        </authorList>
    </citation>
    <scope>NUCLEOTIDE SEQUENCE [LARGE SCALE GENOMIC DNA]</scope>
    <source>
        <strain evidence="10 11">NM319</strain>
    </source>
</reference>
<feature type="binding site" evidence="9">
    <location>
        <position position="17"/>
    </location>
    <ligand>
        <name>Mg(2+)</name>
        <dbReference type="ChEBI" id="CHEBI:18420"/>
    </ligand>
</feature>
<proteinExistence type="inferred from homology"/>
<evidence type="ECO:0000256" key="9">
    <source>
        <dbReference type="HAMAP-Rule" id="MF_00336"/>
    </source>
</evidence>
<evidence type="ECO:0000256" key="2">
    <source>
        <dbReference type="ARBA" id="ARBA00022598"/>
    </source>
</evidence>
<dbReference type="InterPro" id="IPR004472">
    <property type="entry name" value="DTB_synth_BioD"/>
</dbReference>
<comment type="subcellular location">
    <subcellularLocation>
        <location evidence="9">Cytoplasm</location>
    </subcellularLocation>
</comment>
<sequence>MGQVIFVSGIDTDVGKTVATGWYAKKLMQQGFSVITQKMIQTGCEGIATDLLVHRQMQGMAILPEDQQGTTCPYVFRYPCSPHLAAKLEQREIDPQKIQAATAYLAQKYDYVLLEGAGGLLVPYNECQTSLDYVQQQGYPVILVTSGKLGSINHTLLSLEVCQSRQIAVHSVIYNQYPEVDEIIEKETQRYLQQYLARQFPTTSFELLGVLGK</sequence>
<keyword evidence="11" id="KW-1185">Reference proteome</keyword>
<comment type="pathway">
    <text evidence="9">Cofactor biosynthesis; biotin biosynthesis; biotin from 7,8-diaminononanoate: step 1/2.</text>
</comment>
<accession>A0ABY6TH66</accession>
<dbReference type="InterPro" id="IPR027417">
    <property type="entry name" value="P-loop_NTPase"/>
</dbReference>
<evidence type="ECO:0000256" key="6">
    <source>
        <dbReference type="ARBA" id="ARBA00022840"/>
    </source>
</evidence>
<feature type="binding site" evidence="9">
    <location>
        <begin position="115"/>
        <end position="118"/>
    </location>
    <ligand>
        <name>ATP</name>
        <dbReference type="ChEBI" id="CHEBI:30616"/>
    </ligand>
</feature>
<feature type="binding site" evidence="9">
    <location>
        <position position="50"/>
    </location>
    <ligand>
        <name>ATP</name>
        <dbReference type="ChEBI" id="CHEBI:30616"/>
    </ligand>
</feature>
<dbReference type="EMBL" id="CABFKI010000001">
    <property type="protein sequence ID" value="VTU05920.1"/>
    <property type="molecule type" value="Genomic_DNA"/>
</dbReference>
<gene>
    <name evidence="10" type="primary">bioD_1</name>
    <name evidence="9" type="synonym">bioD</name>
    <name evidence="10" type="ORF">SAMEA1410922_00253</name>
</gene>
<dbReference type="PANTHER" id="PTHR43210">
    <property type="entry name" value="DETHIOBIOTIN SYNTHETASE"/>
    <property type="match status" value="1"/>
</dbReference>
<comment type="catalytic activity">
    <reaction evidence="8">
        <text>(7R,8S)-8-amino-7-(carboxyamino)nonanoate + ATP = (4R,5S)-dethiobiotin + ADP + phosphate + H(+)</text>
        <dbReference type="Rhea" id="RHEA:63684"/>
        <dbReference type="ChEBI" id="CHEBI:15378"/>
        <dbReference type="ChEBI" id="CHEBI:30616"/>
        <dbReference type="ChEBI" id="CHEBI:43474"/>
        <dbReference type="ChEBI" id="CHEBI:149470"/>
        <dbReference type="ChEBI" id="CHEBI:149473"/>
        <dbReference type="ChEBI" id="CHEBI:456216"/>
    </reaction>
</comment>
<feature type="binding site" evidence="9">
    <location>
        <position position="50"/>
    </location>
    <ligand>
        <name>Mg(2+)</name>
        <dbReference type="ChEBI" id="CHEBI:18420"/>
    </ligand>
</feature>
<comment type="cofactor">
    <cofactor evidence="9">
        <name>Mg(2+)</name>
        <dbReference type="ChEBI" id="CHEBI:18420"/>
    </cofactor>
</comment>
<evidence type="ECO:0000256" key="5">
    <source>
        <dbReference type="ARBA" id="ARBA00022756"/>
    </source>
</evidence>
<keyword evidence="1 9" id="KW-0963">Cytoplasm</keyword>
<comment type="caution">
    <text evidence="9">Lacks conserved residue(s) required for the propagation of feature annotation.</text>
</comment>
<evidence type="ECO:0000256" key="1">
    <source>
        <dbReference type="ARBA" id="ARBA00022490"/>
    </source>
</evidence>
<dbReference type="Proteomes" id="UP000308167">
    <property type="component" value="Unassembled WGS sequence"/>
</dbReference>
<comment type="caution">
    <text evidence="10">The sequence shown here is derived from an EMBL/GenBank/DDBJ whole genome shotgun (WGS) entry which is preliminary data.</text>
</comment>
<feature type="binding site" evidence="9">
    <location>
        <begin position="13"/>
        <end position="18"/>
    </location>
    <ligand>
        <name>ATP</name>
        <dbReference type="ChEBI" id="CHEBI:30616"/>
    </ligand>
</feature>
<dbReference type="GeneID" id="86154660"/>
<dbReference type="SUPFAM" id="SSF52540">
    <property type="entry name" value="P-loop containing nucleoside triphosphate hydrolases"/>
    <property type="match status" value="1"/>
</dbReference>
<name>A0ABY6TH66_9PAST</name>
<dbReference type="PIRSF" id="PIRSF006755">
    <property type="entry name" value="DTB_synth"/>
    <property type="match status" value="1"/>
</dbReference>
<keyword evidence="2 9" id="KW-0436">Ligase</keyword>
<organism evidence="10 11">
    <name type="scientific">Actinobacillus porcinus</name>
    <dbReference type="NCBI Taxonomy" id="51048"/>
    <lineage>
        <taxon>Bacteria</taxon>
        <taxon>Pseudomonadati</taxon>
        <taxon>Pseudomonadota</taxon>
        <taxon>Gammaproteobacteria</taxon>
        <taxon>Pasteurellales</taxon>
        <taxon>Pasteurellaceae</taxon>
        <taxon>Actinobacillus</taxon>
    </lineage>
</organism>
<dbReference type="EC" id="6.3.3.3" evidence="9"/>
<comment type="subunit">
    <text evidence="9">Homodimer.</text>
</comment>
<dbReference type="PANTHER" id="PTHR43210:SF2">
    <property type="entry name" value="ATP-DEPENDENT DETHIOBIOTIN SYNTHETASE BIOD 2"/>
    <property type="match status" value="1"/>
</dbReference>
<keyword evidence="4 9" id="KW-0547">Nucleotide-binding</keyword>
<protein>
    <recommendedName>
        <fullName evidence="9">ATP-dependent dethiobiotin synthetase BioD</fullName>
        <ecNumber evidence="9">6.3.3.3</ecNumber>
    </recommendedName>
    <alternativeName>
        <fullName evidence="9">DTB synthetase</fullName>
        <shortName evidence="9">DTBS</shortName>
    </alternativeName>
    <alternativeName>
        <fullName evidence="9">Dethiobiotin synthase</fullName>
    </alternativeName>
</protein>
<dbReference type="Pfam" id="PF13500">
    <property type="entry name" value="AAA_26"/>
    <property type="match status" value="1"/>
</dbReference>
<feature type="active site" evidence="9">
    <location>
        <position position="38"/>
    </location>
</feature>
<keyword evidence="3 9" id="KW-0479">Metal-binding</keyword>
<evidence type="ECO:0000313" key="10">
    <source>
        <dbReference type="EMBL" id="VTU05920.1"/>
    </source>
</evidence>
<evidence type="ECO:0000256" key="8">
    <source>
        <dbReference type="ARBA" id="ARBA00047386"/>
    </source>
</evidence>
<feature type="binding site" evidence="9">
    <location>
        <begin position="175"/>
        <end position="176"/>
    </location>
    <ligand>
        <name>ATP</name>
        <dbReference type="ChEBI" id="CHEBI:30616"/>
    </ligand>
</feature>
<evidence type="ECO:0000256" key="7">
    <source>
        <dbReference type="ARBA" id="ARBA00022842"/>
    </source>
</evidence>
<comment type="function">
    <text evidence="9">Catalyzes a mechanistically unusual reaction, the ATP-dependent insertion of CO2 between the N7 and N8 nitrogen atoms of 7,8-diaminopelargonic acid (DAPA, also called 7,8-diammoniononanoate) to form a ureido ring.</text>
</comment>
<dbReference type="RefSeq" id="WP_135709118.1">
    <property type="nucleotide sequence ID" value="NZ_CABFKI010000001.1"/>
</dbReference>
<dbReference type="CDD" id="cd03109">
    <property type="entry name" value="DTBS"/>
    <property type="match status" value="1"/>
</dbReference>
<evidence type="ECO:0000256" key="3">
    <source>
        <dbReference type="ARBA" id="ARBA00022723"/>
    </source>
</evidence>
<evidence type="ECO:0000256" key="4">
    <source>
        <dbReference type="ARBA" id="ARBA00022741"/>
    </source>
</evidence>
<keyword evidence="5 9" id="KW-0093">Biotin biosynthesis</keyword>
<feature type="binding site" evidence="9">
    <location>
        <position position="115"/>
    </location>
    <ligand>
        <name>Mg(2+)</name>
        <dbReference type="ChEBI" id="CHEBI:18420"/>
    </ligand>
</feature>